<comment type="similarity">
    <text evidence="2">Belongs to the AB hydrolase superfamily. Epoxide hydrolase family.</text>
</comment>
<dbReference type="SUPFAM" id="SSF53474">
    <property type="entry name" value="alpha/beta-Hydrolases"/>
    <property type="match status" value="1"/>
</dbReference>
<name>A0A2G8RYH4_9APHY</name>
<dbReference type="Pfam" id="PF00561">
    <property type="entry name" value="Abhydrolase_1"/>
    <property type="match status" value="1"/>
</dbReference>
<evidence type="ECO:0000313" key="6">
    <source>
        <dbReference type="Proteomes" id="UP000230002"/>
    </source>
</evidence>
<feature type="region of interest" description="Disordered" evidence="3">
    <location>
        <begin position="329"/>
        <end position="368"/>
    </location>
</feature>
<dbReference type="PANTHER" id="PTHR43329">
    <property type="entry name" value="EPOXIDE HYDROLASE"/>
    <property type="match status" value="1"/>
</dbReference>
<comment type="caution">
    <text evidence="5">The sequence shown here is derived from an EMBL/GenBank/DDBJ whole genome shotgun (WGS) entry which is preliminary data.</text>
</comment>
<accession>A0A2G8RYH4</accession>
<evidence type="ECO:0000256" key="2">
    <source>
        <dbReference type="ARBA" id="ARBA00038334"/>
    </source>
</evidence>
<keyword evidence="1" id="KW-0378">Hydrolase</keyword>
<organism evidence="5 6">
    <name type="scientific">Ganoderma sinense ZZ0214-1</name>
    <dbReference type="NCBI Taxonomy" id="1077348"/>
    <lineage>
        <taxon>Eukaryota</taxon>
        <taxon>Fungi</taxon>
        <taxon>Dikarya</taxon>
        <taxon>Basidiomycota</taxon>
        <taxon>Agaricomycotina</taxon>
        <taxon>Agaricomycetes</taxon>
        <taxon>Polyporales</taxon>
        <taxon>Polyporaceae</taxon>
        <taxon>Ganoderma</taxon>
    </lineage>
</organism>
<evidence type="ECO:0000256" key="1">
    <source>
        <dbReference type="ARBA" id="ARBA00022801"/>
    </source>
</evidence>
<dbReference type="InterPro" id="IPR000639">
    <property type="entry name" value="Epox_hydrolase-like"/>
</dbReference>
<dbReference type="AlphaFoldDB" id="A0A2G8RYH4"/>
<evidence type="ECO:0000256" key="3">
    <source>
        <dbReference type="SAM" id="MobiDB-lite"/>
    </source>
</evidence>
<reference evidence="5 6" key="1">
    <citation type="journal article" date="2015" name="Sci. Rep.">
        <title>Chromosome-level genome map provides insights into diverse defense mechanisms in the medicinal fungus Ganoderma sinense.</title>
        <authorList>
            <person name="Zhu Y."/>
            <person name="Xu J."/>
            <person name="Sun C."/>
            <person name="Zhou S."/>
            <person name="Xu H."/>
            <person name="Nelson D.R."/>
            <person name="Qian J."/>
            <person name="Song J."/>
            <person name="Luo H."/>
            <person name="Xiang L."/>
            <person name="Li Y."/>
            <person name="Xu Z."/>
            <person name="Ji A."/>
            <person name="Wang L."/>
            <person name="Lu S."/>
            <person name="Hayward A."/>
            <person name="Sun W."/>
            <person name="Li X."/>
            <person name="Schwartz D.C."/>
            <person name="Wang Y."/>
            <person name="Chen S."/>
        </authorList>
    </citation>
    <scope>NUCLEOTIDE SEQUENCE [LARGE SCALE GENOMIC DNA]</scope>
    <source>
        <strain evidence="5 6">ZZ0214-1</strain>
    </source>
</reference>
<feature type="compositionally biased region" description="Pro residues" evidence="3">
    <location>
        <begin position="340"/>
        <end position="353"/>
    </location>
</feature>
<dbReference type="InterPro" id="IPR000073">
    <property type="entry name" value="AB_hydrolase_1"/>
</dbReference>
<evidence type="ECO:0000259" key="4">
    <source>
        <dbReference type="Pfam" id="PF00561"/>
    </source>
</evidence>
<dbReference type="GO" id="GO:0016787">
    <property type="term" value="F:hydrolase activity"/>
    <property type="evidence" value="ECO:0007669"/>
    <property type="project" value="UniProtKB-KW"/>
</dbReference>
<proteinExistence type="inferred from homology"/>
<sequence>MDNILYKETTVRRGHTYRYYFSPPASQQQQPTLLFLHGFPSTAYEWRRQIAFFQPLGYGIVAPDLLGAGGTAKPLDPKEFRLNALADDVLDILAGEGITKVVSVSHDWGSVLAARLSMLYPDICDGFVWMGLGFMDPPTEPFDLATAMVAARAAVGYDAYAYWEFFTRPDAYEAIEKNVDAFLQLLYPERPEEWKTWIVTRGKTAELVDGDIRLGKPSYLSEEEYEALRQNIVSNGIRSSLNWYHAQLQNVHLEDNINIPEERKNVVSPSLVFLALRDIVSVRTITEAFMAKRGTQVEYVEVDAGHWLQVERPDEVNAAMRRWLDASLSTPARSERGRPPPHLPGAVPDPRPNSPSFDAISASGPRTKCRASSSTCSTYYHPRSFDVWRKQTKGPPGFTARHAIGVVNLARLTGEDTLLPVALLTCCGLNEAIVRGCKREDEDCTREQLSLDDIGLCFRANPGGGQADRGRGRDVPARFRLLVEEDRPTVRDEHGGGVLGPHRGRVPAQGAMADLPRRVRVLCSDRGRPGLLLGFEKFRGDVRQQLCKECWAMVQDRDLAERRETWNRLLDSELLGITVDGWGRC</sequence>
<dbReference type="EMBL" id="AYKW01000045">
    <property type="protein sequence ID" value="PIL26566.1"/>
    <property type="molecule type" value="Genomic_DNA"/>
</dbReference>
<dbReference type="OrthoDB" id="408373at2759"/>
<dbReference type="Gene3D" id="3.40.50.1820">
    <property type="entry name" value="alpha/beta hydrolase"/>
    <property type="match status" value="1"/>
</dbReference>
<protein>
    <recommendedName>
        <fullName evidence="4">AB hydrolase-1 domain-containing protein</fullName>
    </recommendedName>
</protein>
<evidence type="ECO:0000313" key="5">
    <source>
        <dbReference type="EMBL" id="PIL26566.1"/>
    </source>
</evidence>
<dbReference type="PRINTS" id="PR00412">
    <property type="entry name" value="EPOXHYDRLASE"/>
</dbReference>
<keyword evidence="6" id="KW-1185">Reference proteome</keyword>
<dbReference type="STRING" id="1077348.A0A2G8RYH4"/>
<dbReference type="Proteomes" id="UP000230002">
    <property type="component" value="Unassembled WGS sequence"/>
</dbReference>
<dbReference type="InterPro" id="IPR029058">
    <property type="entry name" value="AB_hydrolase_fold"/>
</dbReference>
<feature type="domain" description="AB hydrolase-1" evidence="4">
    <location>
        <begin position="31"/>
        <end position="313"/>
    </location>
</feature>
<gene>
    <name evidence="5" type="ORF">GSI_12324</name>
</gene>